<comment type="subcellular location">
    <subcellularLocation>
        <location evidence="1">Nucleus</location>
    </subcellularLocation>
</comment>
<keyword evidence="4 7" id="KW-0863">Zinc-finger</keyword>
<dbReference type="InterPro" id="IPR013087">
    <property type="entry name" value="Znf_C2H2_type"/>
</dbReference>
<dbReference type="PROSITE" id="PS50157">
    <property type="entry name" value="ZINC_FINGER_C2H2_2"/>
    <property type="match status" value="2"/>
</dbReference>
<dbReference type="PROSITE" id="PS00028">
    <property type="entry name" value="ZINC_FINGER_C2H2_1"/>
    <property type="match status" value="2"/>
</dbReference>
<feature type="non-terminal residue" evidence="9">
    <location>
        <position position="1"/>
    </location>
</feature>
<keyword evidence="3" id="KW-0677">Repeat</keyword>
<feature type="domain" description="C2H2-type" evidence="8">
    <location>
        <begin position="67"/>
        <end position="94"/>
    </location>
</feature>
<dbReference type="InterPro" id="IPR036236">
    <property type="entry name" value="Znf_C2H2_sf"/>
</dbReference>
<dbReference type="AlphaFoldDB" id="A0A6P7H9J0"/>
<name>A0A6P7H9J0_DIAVI</name>
<reference evidence="9" key="1">
    <citation type="submission" date="2025-08" db="UniProtKB">
        <authorList>
            <consortium name="RefSeq"/>
        </authorList>
    </citation>
    <scope>IDENTIFICATION</scope>
    <source>
        <tissue evidence="9">Whole insect</tissue>
    </source>
</reference>
<keyword evidence="6" id="KW-0539">Nucleus</keyword>
<dbReference type="FunFam" id="3.30.160.60:FF:000145">
    <property type="entry name" value="Zinc finger protein 574"/>
    <property type="match status" value="1"/>
</dbReference>
<evidence type="ECO:0000313" key="9">
    <source>
        <dbReference type="RefSeq" id="XP_028155307.1"/>
    </source>
</evidence>
<dbReference type="Pfam" id="PF00096">
    <property type="entry name" value="zf-C2H2"/>
    <property type="match status" value="2"/>
</dbReference>
<dbReference type="PANTHER" id="PTHR24394">
    <property type="entry name" value="ZINC FINGER PROTEIN"/>
    <property type="match status" value="1"/>
</dbReference>
<evidence type="ECO:0000256" key="2">
    <source>
        <dbReference type="ARBA" id="ARBA00022723"/>
    </source>
</evidence>
<sequence>SSDDKHSDANSDLNSDKRFVGEDTKTVDNSFTCAICSKQYSLELNLKRHMKSHDGKGKQRNDKEKRLECEICLKRFRTNFEVKSHMRTHTGETFKCELCPK</sequence>
<proteinExistence type="predicted"/>
<accession>A0A6P7H9J0</accession>
<evidence type="ECO:0000256" key="5">
    <source>
        <dbReference type="ARBA" id="ARBA00022833"/>
    </source>
</evidence>
<evidence type="ECO:0000256" key="3">
    <source>
        <dbReference type="ARBA" id="ARBA00022737"/>
    </source>
</evidence>
<dbReference type="Gene3D" id="3.30.160.60">
    <property type="entry name" value="Classic Zinc Finger"/>
    <property type="match status" value="2"/>
</dbReference>
<dbReference type="SMART" id="SM00355">
    <property type="entry name" value="ZnF_C2H2"/>
    <property type="match status" value="2"/>
</dbReference>
<dbReference type="GO" id="GO:0000981">
    <property type="term" value="F:DNA-binding transcription factor activity, RNA polymerase II-specific"/>
    <property type="evidence" value="ECO:0007669"/>
    <property type="project" value="TreeGrafter"/>
</dbReference>
<dbReference type="RefSeq" id="XP_028155307.1">
    <property type="nucleotide sequence ID" value="XM_028299506.1"/>
</dbReference>
<feature type="domain" description="C2H2-type" evidence="8">
    <location>
        <begin position="31"/>
        <end position="58"/>
    </location>
</feature>
<dbReference type="FunFam" id="3.30.160.60:FF:000446">
    <property type="entry name" value="Zinc finger protein"/>
    <property type="match status" value="1"/>
</dbReference>
<gene>
    <name evidence="9" type="primary">LOC114349097</name>
</gene>
<dbReference type="GO" id="GO:0008270">
    <property type="term" value="F:zinc ion binding"/>
    <property type="evidence" value="ECO:0007669"/>
    <property type="project" value="UniProtKB-KW"/>
</dbReference>
<evidence type="ECO:0000256" key="1">
    <source>
        <dbReference type="ARBA" id="ARBA00004123"/>
    </source>
</evidence>
<evidence type="ECO:0000256" key="7">
    <source>
        <dbReference type="PROSITE-ProRule" id="PRU00042"/>
    </source>
</evidence>
<dbReference type="SUPFAM" id="SSF57667">
    <property type="entry name" value="beta-beta-alpha zinc fingers"/>
    <property type="match status" value="2"/>
</dbReference>
<evidence type="ECO:0000259" key="8">
    <source>
        <dbReference type="PROSITE" id="PS50157"/>
    </source>
</evidence>
<evidence type="ECO:0000256" key="6">
    <source>
        <dbReference type="ARBA" id="ARBA00023242"/>
    </source>
</evidence>
<keyword evidence="5" id="KW-0862">Zinc</keyword>
<feature type="non-terminal residue" evidence="9">
    <location>
        <position position="101"/>
    </location>
</feature>
<dbReference type="GO" id="GO:0005634">
    <property type="term" value="C:nucleus"/>
    <property type="evidence" value="ECO:0007669"/>
    <property type="project" value="UniProtKB-SubCell"/>
</dbReference>
<keyword evidence="2" id="KW-0479">Metal-binding</keyword>
<evidence type="ECO:0000256" key="4">
    <source>
        <dbReference type="ARBA" id="ARBA00022771"/>
    </source>
</evidence>
<organism evidence="9">
    <name type="scientific">Diabrotica virgifera virgifera</name>
    <name type="common">western corn rootworm</name>
    <dbReference type="NCBI Taxonomy" id="50390"/>
    <lineage>
        <taxon>Eukaryota</taxon>
        <taxon>Metazoa</taxon>
        <taxon>Ecdysozoa</taxon>
        <taxon>Arthropoda</taxon>
        <taxon>Hexapoda</taxon>
        <taxon>Insecta</taxon>
        <taxon>Pterygota</taxon>
        <taxon>Neoptera</taxon>
        <taxon>Endopterygota</taxon>
        <taxon>Coleoptera</taxon>
        <taxon>Polyphaga</taxon>
        <taxon>Cucujiformia</taxon>
        <taxon>Chrysomeloidea</taxon>
        <taxon>Chrysomelidae</taxon>
        <taxon>Galerucinae</taxon>
        <taxon>Diabroticina</taxon>
        <taxon>Diabroticites</taxon>
        <taxon>Diabrotica</taxon>
    </lineage>
</organism>
<dbReference type="InParanoid" id="A0A6P7H9J0"/>
<protein>
    <submittedName>
        <fullName evidence="9">Transcription factor Ovo-like 1</fullName>
    </submittedName>
</protein>
<dbReference type="PANTHER" id="PTHR24394:SF44">
    <property type="entry name" value="ZINC FINGER PROTEIN 271-LIKE"/>
    <property type="match status" value="1"/>
</dbReference>